<comment type="caution">
    <text evidence="1">The sequence shown here is derived from an EMBL/GenBank/DDBJ whole genome shotgun (WGS) entry which is preliminary data.</text>
</comment>
<dbReference type="PANTHER" id="PTHR47691">
    <property type="entry name" value="REGULATOR-RELATED"/>
    <property type="match status" value="1"/>
</dbReference>
<dbReference type="Proteomes" id="UP000549616">
    <property type="component" value="Unassembled WGS sequence"/>
</dbReference>
<organism evidence="1 2">
    <name type="scientific">Amycolatopsis endophytica</name>
    <dbReference type="NCBI Taxonomy" id="860233"/>
    <lineage>
        <taxon>Bacteria</taxon>
        <taxon>Bacillati</taxon>
        <taxon>Actinomycetota</taxon>
        <taxon>Actinomycetes</taxon>
        <taxon>Pseudonocardiales</taxon>
        <taxon>Pseudonocardiaceae</taxon>
        <taxon>Amycolatopsis</taxon>
    </lineage>
</organism>
<dbReference type="PANTHER" id="PTHR47691:SF3">
    <property type="entry name" value="HTH-TYPE TRANSCRIPTIONAL REGULATOR RV0890C-RELATED"/>
    <property type="match status" value="1"/>
</dbReference>
<accession>A0A853B0H9</accession>
<protein>
    <submittedName>
        <fullName evidence="1">Tetratricopeptide (TPR) repeat protein</fullName>
    </submittedName>
</protein>
<keyword evidence="2" id="KW-1185">Reference proteome</keyword>
<dbReference type="SUPFAM" id="SSF52540">
    <property type="entry name" value="P-loop containing nucleoside triphosphate hydrolases"/>
    <property type="match status" value="1"/>
</dbReference>
<proteinExistence type="predicted"/>
<dbReference type="AlphaFoldDB" id="A0A853B0H9"/>
<dbReference type="Gene3D" id="1.25.40.10">
    <property type="entry name" value="Tetratricopeptide repeat domain"/>
    <property type="match status" value="1"/>
</dbReference>
<gene>
    <name evidence="1" type="ORF">HNR02_001725</name>
</gene>
<dbReference type="RefSeq" id="WP_179772642.1">
    <property type="nucleotide sequence ID" value="NZ_JACCFK010000001.1"/>
</dbReference>
<reference evidence="1 2" key="1">
    <citation type="submission" date="2020-07" db="EMBL/GenBank/DDBJ databases">
        <title>Sequencing the genomes of 1000 actinobacteria strains.</title>
        <authorList>
            <person name="Klenk H.-P."/>
        </authorList>
    </citation>
    <scope>NUCLEOTIDE SEQUENCE [LARGE SCALE GENOMIC DNA]</scope>
    <source>
        <strain evidence="1 2">DSM 104006</strain>
    </source>
</reference>
<sequence>MNQFDGDAQSVFQGRDVSGGVHFHGQRRRSALSQLPLRLPNYVNNDRQLRDLDSLLDGDGDWPRAARILGEPGSGRTALAVQWVHKHLGEFPDGQFFVPLAAGADEAEQEREALRDLLLATGHDPDEIPGSVEGRAAWWRSWTTGKTVAVVVDNGLTVRQIEHLLPGHGRSVVLVTDVGGLELLSNAIRTIVVEIAPMTDDAARELLVRLAGKDRADEDPDAIRRLIEVCDGSTTALCVVAALLAGSSQPAARLVRKLTRDPSAPVRSVFDAAYQRLSPEAQRVYQVLGVHPGTGGVHVAAVAVALQEDEEDTSDALEELVRARLATEADEDRYLMSGLVRSHARHRAERAAHLVERLTGYYWARALRAEAVLTPGRGWRQEIWPDLTVPDGDDDGAAARSWLDAERANLRAVVEAAFAAGELHRVCQLAIALWPLYERGGHTQDMIDVNRCGVEAATALGNDLAAAVLGFQLGLGHRQRAEFDKAAEALEDALERARRSGSETAEASALETLGLVEWDRGHREDAAKLWRENLGRALGLGVPRRIALARFHLAKALLPDAALPLLDQAADGLRSEPYNVTKIDLWRGRKLTEAGRVDEAREVLRAALAVSEAGRAHRERGEIMVALAVLAPDPLPDLRRAAEIFAHHGFTRERADAEERIRSLTAER</sequence>
<evidence type="ECO:0000313" key="1">
    <source>
        <dbReference type="EMBL" id="NYI88402.1"/>
    </source>
</evidence>
<dbReference type="SUPFAM" id="SSF48452">
    <property type="entry name" value="TPR-like"/>
    <property type="match status" value="1"/>
</dbReference>
<name>A0A853B0H9_9PSEU</name>
<dbReference type="EMBL" id="JACCFK010000001">
    <property type="protein sequence ID" value="NYI88402.1"/>
    <property type="molecule type" value="Genomic_DNA"/>
</dbReference>
<dbReference type="Gene3D" id="3.40.50.300">
    <property type="entry name" value="P-loop containing nucleotide triphosphate hydrolases"/>
    <property type="match status" value="1"/>
</dbReference>
<dbReference type="InterPro" id="IPR011990">
    <property type="entry name" value="TPR-like_helical_dom_sf"/>
</dbReference>
<evidence type="ECO:0000313" key="2">
    <source>
        <dbReference type="Proteomes" id="UP000549616"/>
    </source>
</evidence>
<dbReference type="InterPro" id="IPR027417">
    <property type="entry name" value="P-loop_NTPase"/>
</dbReference>